<dbReference type="EMBL" id="NMUH01000062">
    <property type="protein sequence ID" value="MQL70296.1"/>
    <property type="molecule type" value="Genomic_DNA"/>
</dbReference>
<evidence type="ECO:0000256" key="1">
    <source>
        <dbReference type="ARBA" id="ARBA00022946"/>
    </source>
</evidence>
<accession>A0A843TJ69</accession>
<evidence type="ECO:0000259" key="3">
    <source>
        <dbReference type="Pfam" id="PF21864"/>
    </source>
</evidence>
<keyword evidence="5" id="KW-1185">Reference proteome</keyword>
<dbReference type="InterPro" id="IPR039206">
    <property type="entry name" value="MORF/ORRM1/DAG-like"/>
</dbReference>
<dbReference type="AlphaFoldDB" id="A0A843TJ69"/>
<dbReference type="GO" id="GO:0016554">
    <property type="term" value="P:cytidine to uridine editing"/>
    <property type="evidence" value="ECO:0007669"/>
    <property type="project" value="InterPro"/>
</dbReference>
<feature type="domain" description="MORF/ORRM1/DAG-like MORF" evidence="3">
    <location>
        <begin position="1"/>
        <end position="82"/>
    </location>
</feature>
<evidence type="ECO:0000256" key="2">
    <source>
        <dbReference type="SAM" id="MobiDB-lite"/>
    </source>
</evidence>
<feature type="compositionally biased region" description="Polar residues" evidence="2">
    <location>
        <begin position="142"/>
        <end position="152"/>
    </location>
</feature>
<sequence>MELPEEGKTRDEIIDSYNKTLAQVVGSEEEARIKIYSMSTRHYFAFGALVSEELSYKIKELPRVRWVLPDSYMDVKNKDYGQWERMKQSISDSIKKGTHFSNEVSSLTIKYAKPKWIIPLPSLIQPPPPAGPGFPFDAPSTLRHNQLQEQPI</sequence>
<feature type="region of interest" description="Disordered" evidence="2">
    <location>
        <begin position="128"/>
        <end position="152"/>
    </location>
</feature>
<protein>
    <recommendedName>
        <fullName evidence="3">MORF/ORRM1/DAG-like MORF domain-containing protein</fullName>
    </recommendedName>
</protein>
<dbReference type="OrthoDB" id="1913091at2759"/>
<dbReference type="Proteomes" id="UP000652761">
    <property type="component" value="Unassembled WGS sequence"/>
</dbReference>
<dbReference type="GO" id="GO:0005739">
    <property type="term" value="C:mitochondrion"/>
    <property type="evidence" value="ECO:0007669"/>
    <property type="project" value="TreeGrafter"/>
</dbReference>
<reference evidence="4" key="1">
    <citation type="submission" date="2017-07" db="EMBL/GenBank/DDBJ databases">
        <title>Taro Niue Genome Assembly and Annotation.</title>
        <authorList>
            <person name="Atibalentja N."/>
            <person name="Keating K."/>
            <person name="Fields C.J."/>
        </authorList>
    </citation>
    <scope>NUCLEOTIDE SEQUENCE</scope>
    <source>
        <strain evidence="4">Niue_2</strain>
        <tissue evidence="4">Leaf</tissue>
    </source>
</reference>
<dbReference type="Pfam" id="PF21864">
    <property type="entry name" value="MORF_dom"/>
    <property type="match status" value="1"/>
</dbReference>
<dbReference type="PANTHER" id="PTHR31346">
    <property type="entry name" value="MULTIPLE ORGANELLAR RNA EDITING FACTOR 2, CHLOROPLASTIC-RELATED-RELATED"/>
    <property type="match status" value="1"/>
</dbReference>
<proteinExistence type="predicted"/>
<dbReference type="GO" id="GO:0080156">
    <property type="term" value="P:mitochondrial mRNA modification"/>
    <property type="evidence" value="ECO:0007669"/>
    <property type="project" value="TreeGrafter"/>
</dbReference>
<dbReference type="PANTHER" id="PTHR31346:SF4">
    <property type="entry name" value="MULTIPLE ORGANELLAR RNA EDITING FACTOR 8, CHLOROPLASTIC_MITOCHONDRIAL"/>
    <property type="match status" value="1"/>
</dbReference>
<comment type="caution">
    <text evidence="4">The sequence shown here is derived from an EMBL/GenBank/DDBJ whole genome shotgun (WGS) entry which is preliminary data.</text>
</comment>
<gene>
    <name evidence="4" type="ORF">Taro_002613</name>
</gene>
<keyword evidence="1" id="KW-0809">Transit peptide</keyword>
<organism evidence="4 5">
    <name type="scientific">Colocasia esculenta</name>
    <name type="common">Wild taro</name>
    <name type="synonym">Arum esculentum</name>
    <dbReference type="NCBI Taxonomy" id="4460"/>
    <lineage>
        <taxon>Eukaryota</taxon>
        <taxon>Viridiplantae</taxon>
        <taxon>Streptophyta</taxon>
        <taxon>Embryophyta</taxon>
        <taxon>Tracheophyta</taxon>
        <taxon>Spermatophyta</taxon>
        <taxon>Magnoliopsida</taxon>
        <taxon>Liliopsida</taxon>
        <taxon>Araceae</taxon>
        <taxon>Aroideae</taxon>
        <taxon>Colocasieae</taxon>
        <taxon>Colocasia</taxon>
    </lineage>
</organism>
<evidence type="ECO:0000313" key="5">
    <source>
        <dbReference type="Proteomes" id="UP000652761"/>
    </source>
</evidence>
<evidence type="ECO:0000313" key="4">
    <source>
        <dbReference type="EMBL" id="MQL70296.1"/>
    </source>
</evidence>
<dbReference type="InterPro" id="IPR054059">
    <property type="entry name" value="MORF/ORRM1/DAG-like_MORF"/>
</dbReference>
<name>A0A843TJ69_COLES</name>